<comment type="catalytic activity">
    <reaction evidence="12">
        <text>L-serine = pyruvate + NH4(+)</text>
        <dbReference type="Rhea" id="RHEA:19169"/>
        <dbReference type="ChEBI" id="CHEBI:15361"/>
        <dbReference type="ChEBI" id="CHEBI:28938"/>
        <dbReference type="ChEBI" id="CHEBI:33384"/>
        <dbReference type="EC" id="4.3.1.17"/>
    </reaction>
</comment>
<sequence>MPESGGMKSIRELYKIGKGPSSSHTIGPERAARRFRETHPDADAFQVRLYESLCKTGKGHGTDRVLHEVLSPIPTEVVFCEETPPDVTHPNTMDFLAFQGGEVVDTARVISVGGGDIQFADLEEETAEVYPENSFAEVEQFCRFRSLDLAEYVEFNEGHEIWPFLADIWQAMKQSVADGLAAEGILPGGLKIERKAKMLYHHQDPNEIPQVRECRIISSYAFAVSEQNADCGTIVTAPTCGSCGVIPAALLYMQQQRHFTDEQMLPGLAVAGLIGNLIKHNASISGAECGCQAEIGAACSMAAAALTYLFGLRTDQVQYAAEIALEHHLGLTCDPICGLVQVPCIERNAVAAMRAMNSCNLAYFLADTQRISFDIVVRTMYETGISMNQRFRETAEGGLAKMFERRRR</sequence>
<dbReference type="PANTHER" id="PTHR30182">
    <property type="entry name" value="L-SERINE DEHYDRATASE"/>
    <property type="match status" value="1"/>
</dbReference>
<protein>
    <recommendedName>
        <fullName evidence="4">L-serine ammonia-lyase</fullName>
        <ecNumber evidence="4">4.3.1.17</ecNumber>
    </recommendedName>
    <alternativeName>
        <fullName evidence="11">L-serine deaminase</fullName>
    </alternativeName>
</protein>
<dbReference type="GO" id="GO:0003941">
    <property type="term" value="F:L-serine ammonia-lyase activity"/>
    <property type="evidence" value="ECO:0007669"/>
    <property type="project" value="UniProtKB-EC"/>
</dbReference>
<evidence type="ECO:0000256" key="8">
    <source>
        <dbReference type="ARBA" id="ARBA00023004"/>
    </source>
</evidence>
<evidence type="ECO:0000256" key="2">
    <source>
        <dbReference type="ARBA" id="ARBA00004742"/>
    </source>
</evidence>
<evidence type="ECO:0000259" key="14">
    <source>
        <dbReference type="Pfam" id="PF03315"/>
    </source>
</evidence>
<dbReference type="InterPro" id="IPR029009">
    <property type="entry name" value="ASB_dom_sf"/>
</dbReference>
<accession>A0A810Q4F7</accession>
<comment type="pathway">
    <text evidence="2">Carbohydrate biosynthesis; gluconeogenesis.</text>
</comment>
<evidence type="ECO:0000256" key="1">
    <source>
        <dbReference type="ARBA" id="ARBA00001966"/>
    </source>
</evidence>
<dbReference type="GO" id="GO:0006094">
    <property type="term" value="P:gluconeogenesis"/>
    <property type="evidence" value="ECO:0007669"/>
    <property type="project" value="UniProtKB-KW"/>
</dbReference>
<evidence type="ECO:0000256" key="10">
    <source>
        <dbReference type="ARBA" id="ARBA00023239"/>
    </source>
</evidence>
<evidence type="ECO:0000256" key="4">
    <source>
        <dbReference type="ARBA" id="ARBA00012093"/>
    </source>
</evidence>
<dbReference type="EC" id="4.3.1.17" evidence="4"/>
<evidence type="ECO:0000313" key="16">
    <source>
        <dbReference type="Proteomes" id="UP000679848"/>
    </source>
</evidence>
<evidence type="ECO:0000313" key="15">
    <source>
        <dbReference type="EMBL" id="BCK82864.1"/>
    </source>
</evidence>
<organism evidence="15 16">
    <name type="scientific">Pusillibacter faecalis</name>
    <dbReference type="NCBI Taxonomy" id="2714358"/>
    <lineage>
        <taxon>Bacteria</taxon>
        <taxon>Bacillati</taxon>
        <taxon>Bacillota</taxon>
        <taxon>Clostridia</taxon>
        <taxon>Eubacteriales</taxon>
        <taxon>Oscillospiraceae</taxon>
        <taxon>Pusillibacter</taxon>
    </lineage>
</organism>
<keyword evidence="9" id="KW-0411">Iron-sulfur</keyword>
<dbReference type="GO" id="GO:0051539">
    <property type="term" value="F:4 iron, 4 sulfur cluster binding"/>
    <property type="evidence" value="ECO:0007669"/>
    <property type="project" value="UniProtKB-KW"/>
</dbReference>
<comment type="similarity">
    <text evidence="3">Belongs to the iron-sulfur dependent L-serine dehydratase family.</text>
</comment>
<evidence type="ECO:0000256" key="3">
    <source>
        <dbReference type="ARBA" id="ARBA00008636"/>
    </source>
</evidence>
<dbReference type="Pfam" id="PF03315">
    <property type="entry name" value="SDH_beta"/>
    <property type="match status" value="1"/>
</dbReference>
<evidence type="ECO:0000256" key="11">
    <source>
        <dbReference type="ARBA" id="ARBA00041766"/>
    </source>
</evidence>
<dbReference type="InterPro" id="IPR005131">
    <property type="entry name" value="Ser_deHydtase_bsu"/>
</dbReference>
<evidence type="ECO:0000256" key="12">
    <source>
        <dbReference type="ARBA" id="ARBA00049406"/>
    </source>
</evidence>
<dbReference type="GO" id="GO:0046872">
    <property type="term" value="F:metal ion binding"/>
    <property type="evidence" value="ECO:0007669"/>
    <property type="project" value="UniProtKB-KW"/>
</dbReference>
<evidence type="ECO:0000256" key="6">
    <source>
        <dbReference type="ARBA" id="ARBA00022485"/>
    </source>
</evidence>
<comment type="cofactor">
    <cofactor evidence="1">
        <name>[4Fe-4S] cluster</name>
        <dbReference type="ChEBI" id="CHEBI:49883"/>
    </cofactor>
</comment>
<gene>
    <name evidence="15" type="ORF">MM59RIKEN_01830</name>
</gene>
<keyword evidence="7" id="KW-0479">Metal-binding</keyword>
<proteinExistence type="inferred from homology"/>
<dbReference type="KEGG" id="pfaa:MM59RIKEN_01830"/>
<feature type="domain" description="Serine dehydratase beta chain" evidence="14">
    <location>
        <begin position="9"/>
        <end position="65"/>
    </location>
</feature>
<feature type="domain" description="Serine dehydratase-like alpha subunit" evidence="13">
    <location>
        <begin position="158"/>
        <end position="400"/>
    </location>
</feature>
<dbReference type="Pfam" id="PF03313">
    <property type="entry name" value="SDH_alpha"/>
    <property type="match status" value="1"/>
</dbReference>
<dbReference type="AlphaFoldDB" id="A0A810Q4F7"/>
<keyword evidence="10" id="KW-0456">Lyase</keyword>
<keyword evidence="8" id="KW-0408">Iron</keyword>
<reference evidence="15" key="1">
    <citation type="submission" date="2020-09" db="EMBL/GenBank/DDBJ databases">
        <title>New species isolated from human feces.</title>
        <authorList>
            <person name="Kitahara M."/>
            <person name="Shigeno Y."/>
            <person name="Shime M."/>
            <person name="Matsumoto Y."/>
            <person name="Nakamura S."/>
            <person name="Motooka D."/>
            <person name="Fukuoka S."/>
            <person name="Nishikawa H."/>
            <person name="Benno Y."/>
        </authorList>
    </citation>
    <scope>NUCLEOTIDE SEQUENCE</scope>
    <source>
        <strain evidence="15">MM59</strain>
    </source>
</reference>
<evidence type="ECO:0000256" key="9">
    <source>
        <dbReference type="ARBA" id="ARBA00023014"/>
    </source>
</evidence>
<keyword evidence="5" id="KW-0312">Gluconeogenesis</keyword>
<dbReference type="SUPFAM" id="SSF143548">
    <property type="entry name" value="Serine metabolism enzymes domain"/>
    <property type="match status" value="1"/>
</dbReference>
<name>A0A810Q4F7_9FIRM</name>
<dbReference type="InterPro" id="IPR051318">
    <property type="entry name" value="Fe-S_L-Ser"/>
</dbReference>
<keyword evidence="6" id="KW-0004">4Fe-4S</keyword>
<dbReference type="Gene3D" id="3.30.1330.90">
    <property type="entry name" value="D-3-phosphoglycerate dehydrogenase, domain 3"/>
    <property type="match status" value="1"/>
</dbReference>
<dbReference type="Proteomes" id="UP000679848">
    <property type="component" value="Chromosome"/>
</dbReference>
<dbReference type="EMBL" id="AP023420">
    <property type="protein sequence ID" value="BCK82864.1"/>
    <property type="molecule type" value="Genomic_DNA"/>
</dbReference>
<dbReference type="PANTHER" id="PTHR30182:SF1">
    <property type="entry name" value="L-SERINE DEHYDRATASE 1"/>
    <property type="match status" value="1"/>
</dbReference>
<keyword evidence="16" id="KW-1185">Reference proteome</keyword>
<dbReference type="InterPro" id="IPR005130">
    <property type="entry name" value="Ser_deHydtase-like_asu"/>
</dbReference>
<evidence type="ECO:0000259" key="13">
    <source>
        <dbReference type="Pfam" id="PF03313"/>
    </source>
</evidence>
<evidence type="ECO:0000256" key="5">
    <source>
        <dbReference type="ARBA" id="ARBA00022432"/>
    </source>
</evidence>
<evidence type="ECO:0000256" key="7">
    <source>
        <dbReference type="ARBA" id="ARBA00022723"/>
    </source>
</evidence>